<dbReference type="RefSeq" id="WP_072930643.1">
    <property type="nucleotide sequence ID" value="NZ_BMFL01000002.1"/>
</dbReference>
<dbReference type="EMBL" id="FRBH01000004">
    <property type="protein sequence ID" value="SHK88937.1"/>
    <property type="molecule type" value="Genomic_DNA"/>
</dbReference>
<reference evidence="2" key="3">
    <citation type="submission" date="2016-11" db="EMBL/GenBank/DDBJ databases">
        <authorList>
            <person name="Jaros S."/>
            <person name="Januszkiewicz K."/>
            <person name="Wedrychowicz H."/>
        </authorList>
    </citation>
    <scope>NUCLEOTIDE SEQUENCE [LARGE SCALE GENOMIC DNA]</scope>
    <source>
        <strain evidence="2">DSM 27989</strain>
    </source>
</reference>
<evidence type="ECO:0000313" key="3">
    <source>
        <dbReference type="Proteomes" id="UP000184120"/>
    </source>
</evidence>
<name>A0A1M6W5C3_9FLAO</name>
<gene>
    <name evidence="1" type="ORF">GCM10010984_03230</name>
    <name evidence="2" type="ORF">SAMN05443634_104170</name>
</gene>
<dbReference type="Proteomes" id="UP000184120">
    <property type="component" value="Unassembled WGS sequence"/>
</dbReference>
<dbReference type="InterPro" id="IPR038691">
    <property type="entry name" value="ComJ_sf"/>
</dbReference>
<dbReference type="Gene3D" id="2.60.34.30">
    <property type="entry name" value="Competence, DNA-entry nuclease inhibitor, ComJ"/>
    <property type="match status" value="1"/>
</dbReference>
<evidence type="ECO:0000313" key="1">
    <source>
        <dbReference type="EMBL" id="GGE88938.1"/>
    </source>
</evidence>
<dbReference type="EMBL" id="BMFL01000002">
    <property type="protein sequence ID" value="GGE88938.1"/>
    <property type="molecule type" value="Genomic_DNA"/>
</dbReference>
<accession>A0A1M6W5C3</accession>
<proteinExistence type="predicted"/>
<sequence>MKEYNLELFADYFQFYISDENSESNLGEYWTDFAVENMIAFADGIIGIGTARNMDVPVKLQILNSEPEEDNFKSYDKVNECDLDVKSGKIVIAGCTDYFPDALRIPLINGIYRVRICYGKLNTLDETGLEGEDYYEVYMWKTEFHSQLKILKK</sequence>
<reference evidence="4" key="4">
    <citation type="journal article" date="2019" name="Int. J. Syst. Evol. Microbiol.">
        <title>The Global Catalogue of Microorganisms (GCM) 10K type strain sequencing project: providing services to taxonomists for standard genome sequencing and annotation.</title>
        <authorList>
            <consortium name="The Broad Institute Genomics Platform"/>
            <consortium name="The Broad Institute Genome Sequencing Center for Infectious Disease"/>
            <person name="Wu L."/>
            <person name="Ma J."/>
        </authorList>
    </citation>
    <scope>NUCLEOTIDE SEQUENCE [LARGE SCALE GENOMIC DNA]</scope>
    <source>
        <strain evidence="4">CGMCC 1.12707</strain>
    </source>
</reference>
<evidence type="ECO:0000313" key="2">
    <source>
        <dbReference type="EMBL" id="SHK88937.1"/>
    </source>
</evidence>
<keyword evidence="4" id="KW-1185">Reference proteome</keyword>
<reference evidence="1" key="5">
    <citation type="submission" date="2024-05" db="EMBL/GenBank/DDBJ databases">
        <authorList>
            <person name="Sun Q."/>
            <person name="Zhou Y."/>
        </authorList>
    </citation>
    <scope>NUCLEOTIDE SEQUENCE</scope>
    <source>
        <strain evidence="1">CGMCC 1.12707</strain>
    </source>
</reference>
<organism evidence="2 3">
    <name type="scientific">Chishuiella changwenlii</name>
    <dbReference type="NCBI Taxonomy" id="1434701"/>
    <lineage>
        <taxon>Bacteria</taxon>
        <taxon>Pseudomonadati</taxon>
        <taxon>Bacteroidota</taxon>
        <taxon>Flavobacteriia</taxon>
        <taxon>Flavobacteriales</taxon>
        <taxon>Weeksellaceae</taxon>
        <taxon>Chishuiella</taxon>
    </lineage>
</organism>
<reference evidence="3" key="2">
    <citation type="submission" date="2016-11" db="EMBL/GenBank/DDBJ databases">
        <authorList>
            <person name="Varghese N."/>
            <person name="Submissions S."/>
        </authorList>
    </citation>
    <scope>NUCLEOTIDE SEQUENCE [LARGE SCALE GENOMIC DNA]</scope>
    <source>
        <strain evidence="3">DSM 27989</strain>
    </source>
</reference>
<evidence type="ECO:0000313" key="4">
    <source>
        <dbReference type="Proteomes" id="UP000650994"/>
    </source>
</evidence>
<reference evidence="1" key="1">
    <citation type="journal article" date="2014" name="Int. J. Syst. Evol. Microbiol.">
        <title>Complete genome of a new Firmicutes species belonging to the dominant human colonic microbiota ('Ruminococcus bicirculans') reveals two chromosomes and a selective capacity to utilize plant glucans.</title>
        <authorList>
            <consortium name="NISC Comparative Sequencing Program"/>
            <person name="Wegmann U."/>
            <person name="Louis P."/>
            <person name="Goesmann A."/>
            <person name="Henrissat B."/>
            <person name="Duncan S.H."/>
            <person name="Flint H.J."/>
        </authorList>
    </citation>
    <scope>NUCLEOTIDE SEQUENCE</scope>
    <source>
        <strain evidence="1">CGMCC 1.12707</strain>
    </source>
</reference>
<protein>
    <submittedName>
        <fullName evidence="2">Uncharacterized protein</fullName>
    </submittedName>
</protein>
<dbReference type="OrthoDB" id="280156at2"/>
<dbReference type="AlphaFoldDB" id="A0A1M6W5C3"/>
<dbReference type="Proteomes" id="UP000650994">
    <property type="component" value="Unassembled WGS sequence"/>
</dbReference>
<dbReference type="STRING" id="1434701.SAMN05443634_104170"/>